<reference evidence="1 2" key="1">
    <citation type="journal article" date="2019" name="Int. J. Syst. Evol. Microbiol.">
        <title>The Global Catalogue of Microorganisms (GCM) 10K type strain sequencing project: providing services to taxonomists for standard genome sequencing and annotation.</title>
        <authorList>
            <consortium name="The Broad Institute Genomics Platform"/>
            <consortium name="The Broad Institute Genome Sequencing Center for Infectious Disease"/>
            <person name="Wu L."/>
            <person name="Ma J."/>
        </authorList>
    </citation>
    <scope>NUCLEOTIDE SEQUENCE [LARGE SCALE GENOMIC DNA]</scope>
    <source>
        <strain evidence="1 2">JCM 4524</strain>
    </source>
</reference>
<dbReference type="Proteomes" id="UP001500151">
    <property type="component" value="Unassembled WGS sequence"/>
</dbReference>
<comment type="caution">
    <text evidence="1">The sequence shown here is derived from an EMBL/GenBank/DDBJ whole genome shotgun (WGS) entry which is preliminary data.</text>
</comment>
<dbReference type="EMBL" id="BAAASJ010000039">
    <property type="protein sequence ID" value="GAA2639889.1"/>
    <property type="molecule type" value="Genomic_DNA"/>
</dbReference>
<dbReference type="RefSeq" id="WP_344391638.1">
    <property type="nucleotide sequence ID" value="NZ_BAAASJ010000039.1"/>
</dbReference>
<protein>
    <recommendedName>
        <fullName evidence="3">DUF695 domain-containing protein</fullName>
    </recommendedName>
</protein>
<evidence type="ECO:0008006" key="3">
    <source>
        <dbReference type="Google" id="ProtNLM"/>
    </source>
</evidence>
<evidence type="ECO:0000313" key="2">
    <source>
        <dbReference type="Proteomes" id="UP001500151"/>
    </source>
</evidence>
<gene>
    <name evidence="1" type="ORF">GCM10010307_39570</name>
</gene>
<evidence type="ECO:0000313" key="1">
    <source>
        <dbReference type="EMBL" id="GAA2639889.1"/>
    </source>
</evidence>
<proteinExistence type="predicted"/>
<name>A0ABN3R0V0_9ACTN</name>
<keyword evidence="2" id="KW-1185">Reference proteome</keyword>
<accession>A0ABN3R0V0</accession>
<organism evidence="1 2">
    <name type="scientific">Streptomyces vastus</name>
    <dbReference type="NCBI Taxonomy" id="285451"/>
    <lineage>
        <taxon>Bacteria</taxon>
        <taxon>Bacillati</taxon>
        <taxon>Actinomycetota</taxon>
        <taxon>Actinomycetes</taxon>
        <taxon>Kitasatosporales</taxon>
        <taxon>Streptomycetaceae</taxon>
        <taxon>Streptomyces</taxon>
    </lineage>
</organism>
<sequence>MSSLKEAITWSGPAVVILFTIGRAESRLEEGEFDISGTRPDEVGLYEMSSEPGETPTAAWEYDLTFEEGRLDDPDFPAYLRECLRIASARAEGIAWLTFEGAFHFDHLFTDDIADQIYGYCVAGEEPVVTWDREIMKSDRWKGGVRGVRAVLDSAFPTGEPD</sequence>